<accession>A0A1F5S9V4</accession>
<protein>
    <submittedName>
        <fullName evidence="4">DNA protecting protein DprA</fullName>
    </submittedName>
</protein>
<dbReference type="InterPro" id="IPR041614">
    <property type="entry name" value="DprA_WH"/>
</dbReference>
<comment type="caution">
    <text evidence="4">The sequence shown here is derived from an EMBL/GenBank/DDBJ whole genome shotgun (WGS) entry which is preliminary data.</text>
</comment>
<dbReference type="GO" id="GO:0009294">
    <property type="term" value="P:DNA-mediated transformation"/>
    <property type="evidence" value="ECO:0007669"/>
    <property type="project" value="InterPro"/>
</dbReference>
<dbReference type="PANTHER" id="PTHR43022:SF1">
    <property type="entry name" value="PROTEIN SMF"/>
    <property type="match status" value="1"/>
</dbReference>
<dbReference type="Gene3D" id="1.10.10.10">
    <property type="entry name" value="Winged helix-like DNA-binding domain superfamily/Winged helix DNA-binding domain"/>
    <property type="match status" value="1"/>
</dbReference>
<feature type="domain" description="DprA winged helix" evidence="3">
    <location>
        <begin position="305"/>
        <end position="356"/>
    </location>
</feature>
<evidence type="ECO:0000256" key="1">
    <source>
        <dbReference type="ARBA" id="ARBA00006525"/>
    </source>
</evidence>
<evidence type="ECO:0000259" key="2">
    <source>
        <dbReference type="Pfam" id="PF02481"/>
    </source>
</evidence>
<proteinExistence type="inferred from homology"/>
<dbReference type="NCBIfam" id="TIGR00732">
    <property type="entry name" value="dprA"/>
    <property type="match status" value="1"/>
</dbReference>
<dbReference type="SUPFAM" id="SSF102405">
    <property type="entry name" value="MCP/YpsA-like"/>
    <property type="match status" value="1"/>
</dbReference>
<dbReference type="InterPro" id="IPR057666">
    <property type="entry name" value="DrpA_SLOG"/>
</dbReference>
<comment type="similarity">
    <text evidence="1">Belongs to the DprA/Smf family.</text>
</comment>
<gene>
    <name evidence="4" type="ORF">A3D45_01495</name>
</gene>
<dbReference type="PANTHER" id="PTHR43022">
    <property type="entry name" value="PROTEIN SMF"/>
    <property type="match status" value="1"/>
</dbReference>
<dbReference type="Gene3D" id="3.40.50.450">
    <property type="match status" value="1"/>
</dbReference>
<dbReference type="InterPro" id="IPR003488">
    <property type="entry name" value="DprA"/>
</dbReference>
<dbReference type="AlphaFoldDB" id="A0A1F5S9V4"/>
<dbReference type="Proteomes" id="UP000176877">
    <property type="component" value="Unassembled WGS sequence"/>
</dbReference>
<evidence type="ECO:0000313" key="4">
    <source>
        <dbReference type="EMBL" id="OGF23498.1"/>
    </source>
</evidence>
<reference evidence="4 5" key="1">
    <citation type="journal article" date="2016" name="Nat. Commun.">
        <title>Thousands of microbial genomes shed light on interconnected biogeochemical processes in an aquifer system.</title>
        <authorList>
            <person name="Anantharaman K."/>
            <person name="Brown C.T."/>
            <person name="Hug L.A."/>
            <person name="Sharon I."/>
            <person name="Castelle C.J."/>
            <person name="Probst A.J."/>
            <person name="Thomas B.C."/>
            <person name="Singh A."/>
            <person name="Wilkins M.J."/>
            <person name="Karaoz U."/>
            <person name="Brodie E.L."/>
            <person name="Williams K.H."/>
            <person name="Hubbard S.S."/>
            <person name="Banfield J.F."/>
        </authorList>
    </citation>
    <scope>NUCLEOTIDE SEQUENCE [LARGE SCALE GENOMIC DNA]</scope>
</reference>
<name>A0A1F5S9V4_9BACT</name>
<sequence length="363" mass="40234">MEDLKYWLALSQFYKFGPVKLKKIKKHFPNMAAAFKAPFKEYLRAGIDEKTAEEFTIFKHQVEPDRLLENLNKEKIKILTIDDAAYPKLLKQIYDPPLLIYYRGDLEAFSDFALAIVGTRKFTHYGQQVTEKIIRELIANGLTIVSGLALGIDTLAHLAAVDAGGNTIAVLGCGLDQQSIYPSQNRYLADKIQAHGGIIISEYPLGTMPLRHHFPQRNRLISGLSLGTLVIEAGEKSGSIITAMHALEQNRDVFAIPGNIYSDYSAGTNSLIKLGAKLVSGAKDIIESLNLTDAVAYTENKKIIPESAEEGLILDKLNYEPVHVDELVRLTKLDASIINSTLTIMEMKGQVKNLGGMQYVLAR</sequence>
<evidence type="ECO:0000313" key="5">
    <source>
        <dbReference type="Proteomes" id="UP000176877"/>
    </source>
</evidence>
<dbReference type="Pfam" id="PF17782">
    <property type="entry name" value="WHD_DprA"/>
    <property type="match status" value="1"/>
</dbReference>
<dbReference type="Pfam" id="PF02481">
    <property type="entry name" value="DNA_processg_A"/>
    <property type="match status" value="1"/>
</dbReference>
<feature type="domain" description="Smf/DprA SLOG" evidence="2">
    <location>
        <begin position="77"/>
        <end position="289"/>
    </location>
</feature>
<organism evidence="4 5">
    <name type="scientific">Candidatus Falkowbacteria bacterium RIFCSPHIGHO2_02_FULL_42_9</name>
    <dbReference type="NCBI Taxonomy" id="1797986"/>
    <lineage>
        <taxon>Bacteria</taxon>
        <taxon>Candidatus Falkowiibacteriota</taxon>
    </lineage>
</organism>
<dbReference type="InterPro" id="IPR036388">
    <property type="entry name" value="WH-like_DNA-bd_sf"/>
</dbReference>
<dbReference type="EMBL" id="MFFT01000007">
    <property type="protein sequence ID" value="OGF23498.1"/>
    <property type="molecule type" value="Genomic_DNA"/>
</dbReference>
<evidence type="ECO:0000259" key="3">
    <source>
        <dbReference type="Pfam" id="PF17782"/>
    </source>
</evidence>